<dbReference type="NCBIfam" id="NF033788">
    <property type="entry name" value="HTH_metalloreg"/>
    <property type="match status" value="1"/>
</dbReference>
<dbReference type="InterPro" id="IPR051081">
    <property type="entry name" value="HTH_MetalResp_TranReg"/>
</dbReference>
<dbReference type="PANTHER" id="PTHR33154:SF15">
    <property type="entry name" value="REGULATORY PROTEIN ARSR"/>
    <property type="match status" value="1"/>
</dbReference>
<dbReference type="OrthoDB" id="9800049at2"/>
<comment type="caution">
    <text evidence="5">The sequence shown here is derived from an EMBL/GenBank/DDBJ whole genome shotgun (WGS) entry which is preliminary data.</text>
</comment>
<dbReference type="InterPro" id="IPR011991">
    <property type="entry name" value="ArsR-like_HTH"/>
</dbReference>
<organism evidence="5 6">
    <name type="scientific">Rhodohalobacter mucosus</name>
    <dbReference type="NCBI Taxonomy" id="2079485"/>
    <lineage>
        <taxon>Bacteria</taxon>
        <taxon>Pseudomonadati</taxon>
        <taxon>Balneolota</taxon>
        <taxon>Balneolia</taxon>
        <taxon>Balneolales</taxon>
        <taxon>Balneolaceae</taxon>
        <taxon>Rhodohalobacter</taxon>
    </lineage>
</organism>
<dbReference type="Pfam" id="PF01022">
    <property type="entry name" value="HTH_5"/>
    <property type="match status" value="1"/>
</dbReference>
<sequence>MISSSEQFEPVSLAYARYADALSHPARLTVLEKLAELGVATCGELTGMLPLAQPTVSQHLKKLVDSGLVQRRKSGLKSLYSLNEEAVQEYRSLSFGLLNKLSNPLN</sequence>
<dbReference type="CDD" id="cd00090">
    <property type="entry name" value="HTH_ARSR"/>
    <property type="match status" value="1"/>
</dbReference>
<keyword evidence="6" id="KW-1185">Reference proteome</keyword>
<dbReference type="RefSeq" id="WP_109647971.1">
    <property type="nucleotide sequence ID" value="NZ_QGGB01000010.1"/>
</dbReference>
<gene>
    <name evidence="5" type="ORF">DDZ15_15220</name>
</gene>
<evidence type="ECO:0000256" key="2">
    <source>
        <dbReference type="ARBA" id="ARBA00023125"/>
    </source>
</evidence>
<dbReference type="InterPro" id="IPR036390">
    <property type="entry name" value="WH_DNA-bd_sf"/>
</dbReference>
<dbReference type="PRINTS" id="PR00778">
    <property type="entry name" value="HTHARSR"/>
</dbReference>
<evidence type="ECO:0000256" key="1">
    <source>
        <dbReference type="ARBA" id="ARBA00023015"/>
    </source>
</evidence>
<dbReference type="PANTHER" id="PTHR33154">
    <property type="entry name" value="TRANSCRIPTIONAL REGULATOR, ARSR FAMILY"/>
    <property type="match status" value="1"/>
</dbReference>
<protein>
    <submittedName>
        <fullName evidence="5">Transcriptional regulator</fullName>
    </submittedName>
</protein>
<evidence type="ECO:0000313" key="6">
    <source>
        <dbReference type="Proteomes" id="UP000245533"/>
    </source>
</evidence>
<dbReference type="Gene3D" id="1.10.10.10">
    <property type="entry name" value="Winged helix-like DNA-binding domain superfamily/Winged helix DNA-binding domain"/>
    <property type="match status" value="1"/>
</dbReference>
<dbReference type="InterPro" id="IPR001845">
    <property type="entry name" value="HTH_ArsR_DNA-bd_dom"/>
</dbReference>
<keyword evidence="1" id="KW-0805">Transcription regulation</keyword>
<dbReference type="EMBL" id="QGGB01000010">
    <property type="protein sequence ID" value="PWN05415.1"/>
    <property type="molecule type" value="Genomic_DNA"/>
</dbReference>
<name>A0A316TQW3_9BACT</name>
<dbReference type="SMART" id="SM00418">
    <property type="entry name" value="HTH_ARSR"/>
    <property type="match status" value="1"/>
</dbReference>
<dbReference type="GO" id="GO:0003700">
    <property type="term" value="F:DNA-binding transcription factor activity"/>
    <property type="evidence" value="ECO:0007669"/>
    <property type="project" value="InterPro"/>
</dbReference>
<dbReference type="Proteomes" id="UP000245533">
    <property type="component" value="Unassembled WGS sequence"/>
</dbReference>
<evidence type="ECO:0000313" key="5">
    <source>
        <dbReference type="EMBL" id="PWN05415.1"/>
    </source>
</evidence>
<feature type="domain" description="HTH arsR-type" evidence="4">
    <location>
        <begin position="7"/>
        <end position="102"/>
    </location>
</feature>
<evidence type="ECO:0000259" key="4">
    <source>
        <dbReference type="PROSITE" id="PS50987"/>
    </source>
</evidence>
<keyword evidence="3" id="KW-0804">Transcription</keyword>
<accession>A0A316TQW3</accession>
<keyword evidence="2" id="KW-0238">DNA-binding</keyword>
<dbReference type="AlphaFoldDB" id="A0A316TQW3"/>
<evidence type="ECO:0000256" key="3">
    <source>
        <dbReference type="ARBA" id="ARBA00023163"/>
    </source>
</evidence>
<reference evidence="5 6" key="1">
    <citation type="submission" date="2018-05" db="EMBL/GenBank/DDBJ databases">
        <title>Rhodohalobacter halophilus gen. nov., sp. nov., a moderately halophilic member of the family Balneolaceae.</title>
        <authorList>
            <person name="Liu Z.-W."/>
        </authorList>
    </citation>
    <scope>NUCLEOTIDE SEQUENCE [LARGE SCALE GENOMIC DNA]</scope>
    <source>
        <strain evidence="5 6">8A47</strain>
    </source>
</reference>
<dbReference type="SUPFAM" id="SSF46785">
    <property type="entry name" value="Winged helix' DNA-binding domain"/>
    <property type="match status" value="1"/>
</dbReference>
<dbReference type="InterPro" id="IPR036388">
    <property type="entry name" value="WH-like_DNA-bd_sf"/>
</dbReference>
<dbReference type="GO" id="GO:0003677">
    <property type="term" value="F:DNA binding"/>
    <property type="evidence" value="ECO:0007669"/>
    <property type="project" value="UniProtKB-KW"/>
</dbReference>
<proteinExistence type="predicted"/>
<dbReference type="PROSITE" id="PS50987">
    <property type="entry name" value="HTH_ARSR_2"/>
    <property type="match status" value="1"/>
</dbReference>